<feature type="transmembrane region" description="Helical" evidence="2">
    <location>
        <begin position="51"/>
        <end position="74"/>
    </location>
</feature>
<dbReference type="RefSeq" id="XP_019022487.1">
    <property type="nucleotide sequence ID" value="XM_019166316.1"/>
</dbReference>
<evidence type="ECO:0000256" key="1">
    <source>
        <dbReference type="SAM" id="MobiDB-lite"/>
    </source>
</evidence>
<dbReference type="EMBL" id="BACD03000013">
    <property type="protein sequence ID" value="GAO48259.1"/>
    <property type="molecule type" value="Genomic_DNA"/>
</dbReference>
<feature type="transmembrane region" description="Helical" evidence="2">
    <location>
        <begin position="128"/>
        <end position="148"/>
    </location>
</feature>
<proteinExistence type="predicted"/>
<keyword evidence="4" id="KW-1185">Reference proteome</keyword>
<feature type="region of interest" description="Disordered" evidence="1">
    <location>
        <begin position="1"/>
        <end position="29"/>
    </location>
</feature>
<reference evidence="3 4" key="2">
    <citation type="journal article" date="2014" name="J. Gen. Appl. Microbiol.">
        <title>The early diverging ascomycetous budding yeast Saitoella complicata has three histone deacetylases belonging to the Clr6, Hos2, and Rpd3 lineages.</title>
        <authorList>
            <person name="Nishida H."/>
            <person name="Matsumoto T."/>
            <person name="Kondo S."/>
            <person name="Hamamoto M."/>
            <person name="Yoshikawa H."/>
        </authorList>
    </citation>
    <scope>NUCLEOTIDE SEQUENCE [LARGE SCALE GENOMIC DNA]</scope>
    <source>
        <strain evidence="3 4">NRRL Y-17804</strain>
    </source>
</reference>
<organism evidence="3 4">
    <name type="scientific">Saitoella complicata (strain BCRC 22490 / CBS 7301 / JCM 7358 / NBRC 10748 / NRRL Y-17804)</name>
    <dbReference type="NCBI Taxonomy" id="698492"/>
    <lineage>
        <taxon>Eukaryota</taxon>
        <taxon>Fungi</taxon>
        <taxon>Dikarya</taxon>
        <taxon>Ascomycota</taxon>
        <taxon>Taphrinomycotina</taxon>
        <taxon>Taphrinomycotina incertae sedis</taxon>
        <taxon>Saitoella</taxon>
    </lineage>
</organism>
<feature type="transmembrane region" description="Helical" evidence="2">
    <location>
        <begin position="94"/>
        <end position="116"/>
    </location>
</feature>
<gene>
    <name evidence="3" type="ORF">G7K_2439-t1</name>
</gene>
<evidence type="ECO:0000313" key="4">
    <source>
        <dbReference type="Proteomes" id="UP000033140"/>
    </source>
</evidence>
<accession>A0A0E9NEI8</accession>
<reference evidence="3 4" key="3">
    <citation type="journal article" date="2015" name="Genome Announc.">
        <title>Draft Genome Sequence of the Archiascomycetous Yeast Saitoella complicata.</title>
        <authorList>
            <person name="Yamauchi K."/>
            <person name="Kondo S."/>
            <person name="Hamamoto M."/>
            <person name="Takahashi Y."/>
            <person name="Ogura Y."/>
            <person name="Hayashi T."/>
            <person name="Nishida H."/>
        </authorList>
    </citation>
    <scope>NUCLEOTIDE SEQUENCE [LARGE SCALE GENOMIC DNA]</scope>
    <source>
        <strain evidence="3 4">NRRL Y-17804</strain>
    </source>
</reference>
<dbReference type="Proteomes" id="UP000033140">
    <property type="component" value="Unassembled WGS sequence"/>
</dbReference>
<keyword evidence="2" id="KW-1133">Transmembrane helix</keyword>
<sequence>MEGAQDILRRSSPHAKPSPTSSLPLGTIDSHQLPMGHTPDLGAAHAPLAQCAAFFTQISAIGATLTFAVIAGLGPWGEANVEYPSSHRRKCVCMAWAMFTLTVILAAVVQMVVTFGSRHRRGEGMVKVVTGVVWMLPLTTSAALGLMAEVVRGYYPTSGIFIYVWLGVVWVGALAVLLMSRL</sequence>
<keyword evidence="2" id="KW-0812">Transmembrane</keyword>
<protein>
    <submittedName>
        <fullName evidence="3">Uncharacterized protein</fullName>
    </submittedName>
</protein>
<keyword evidence="2" id="KW-0472">Membrane</keyword>
<dbReference type="AlphaFoldDB" id="A0A0E9NEI8"/>
<evidence type="ECO:0000256" key="2">
    <source>
        <dbReference type="SAM" id="Phobius"/>
    </source>
</evidence>
<feature type="transmembrane region" description="Helical" evidence="2">
    <location>
        <begin position="160"/>
        <end position="179"/>
    </location>
</feature>
<comment type="caution">
    <text evidence="3">The sequence shown here is derived from an EMBL/GenBank/DDBJ whole genome shotgun (WGS) entry which is preliminary data.</text>
</comment>
<evidence type="ECO:0000313" key="3">
    <source>
        <dbReference type="EMBL" id="GAO48259.1"/>
    </source>
</evidence>
<name>A0A0E9NEI8_SAICN</name>
<reference evidence="3 4" key="1">
    <citation type="journal article" date="2011" name="J. Gen. Appl. Microbiol.">
        <title>Draft genome sequencing of the enigmatic yeast Saitoella complicata.</title>
        <authorList>
            <person name="Nishida H."/>
            <person name="Hamamoto M."/>
            <person name="Sugiyama J."/>
        </authorList>
    </citation>
    <scope>NUCLEOTIDE SEQUENCE [LARGE SCALE GENOMIC DNA]</scope>
    <source>
        <strain evidence="3 4">NRRL Y-17804</strain>
    </source>
</reference>